<evidence type="ECO:0000259" key="15">
    <source>
        <dbReference type="PROSITE" id="PS50089"/>
    </source>
</evidence>
<evidence type="ECO:0000256" key="2">
    <source>
        <dbReference type="ARBA" id="ARBA00012831"/>
    </source>
</evidence>
<evidence type="ECO:0000256" key="11">
    <source>
        <dbReference type="ARBA" id="ARBA00029731"/>
    </source>
</evidence>
<dbReference type="PROSITE" id="PS00518">
    <property type="entry name" value="ZF_RING_1"/>
    <property type="match status" value="1"/>
</dbReference>
<dbReference type="GO" id="GO:0004827">
    <property type="term" value="F:proline-tRNA ligase activity"/>
    <property type="evidence" value="ECO:0007669"/>
    <property type="project" value="UniProtKB-EC"/>
</dbReference>
<feature type="zinc finger region" description="TRAF-type" evidence="13">
    <location>
        <begin position="852"/>
        <end position="899"/>
    </location>
</feature>
<feature type="zinc finger region" description="TRAF-type" evidence="13">
    <location>
        <begin position="924"/>
        <end position="979"/>
    </location>
</feature>
<dbReference type="InterPro" id="IPR016061">
    <property type="entry name" value="Pro-tRNA_ligase_II_C"/>
</dbReference>
<gene>
    <name evidence="18" type="ORF">FGG08_004241</name>
</gene>
<dbReference type="SUPFAM" id="SSF55681">
    <property type="entry name" value="Class II aaRS and biotin synthetases"/>
    <property type="match status" value="1"/>
</dbReference>
<dbReference type="Pfam" id="PF03129">
    <property type="entry name" value="HGTP_anticodon"/>
    <property type="match status" value="1"/>
</dbReference>
<evidence type="ECO:0000256" key="6">
    <source>
        <dbReference type="ARBA" id="ARBA00022771"/>
    </source>
</evidence>
<dbReference type="Pfam" id="PF13639">
    <property type="entry name" value="zf-RING_2"/>
    <property type="match status" value="1"/>
</dbReference>
<evidence type="ECO:0000256" key="3">
    <source>
        <dbReference type="ARBA" id="ARBA00022598"/>
    </source>
</evidence>
<dbReference type="Pfam" id="PF04073">
    <property type="entry name" value="tRNA_edit"/>
    <property type="match status" value="1"/>
</dbReference>
<dbReference type="PROSITE" id="PS50862">
    <property type="entry name" value="AA_TRNA_LIGASE_II"/>
    <property type="match status" value="1"/>
</dbReference>
<dbReference type="Gene3D" id="3.30.930.10">
    <property type="entry name" value="Bira Bifunctional Protein, Domain 2"/>
    <property type="match status" value="1"/>
</dbReference>
<dbReference type="GO" id="GO:0006433">
    <property type="term" value="P:prolyl-tRNA aminoacylation"/>
    <property type="evidence" value="ECO:0007669"/>
    <property type="project" value="InterPro"/>
</dbReference>
<dbReference type="Gene3D" id="3.40.50.800">
    <property type="entry name" value="Anticodon-binding domain"/>
    <property type="match status" value="1"/>
</dbReference>
<dbReference type="PANTHER" id="PTHR43382">
    <property type="entry name" value="PROLYL-TRNA SYNTHETASE"/>
    <property type="match status" value="1"/>
</dbReference>
<dbReference type="InterPro" id="IPR045864">
    <property type="entry name" value="aa-tRNA-synth_II/BPL/LPL"/>
</dbReference>
<evidence type="ECO:0000256" key="12">
    <source>
        <dbReference type="ARBA" id="ARBA00047671"/>
    </source>
</evidence>
<dbReference type="GO" id="GO:0008270">
    <property type="term" value="F:zinc ion binding"/>
    <property type="evidence" value="ECO:0007669"/>
    <property type="project" value="UniProtKB-KW"/>
</dbReference>
<feature type="domain" description="RING-type" evidence="15">
    <location>
        <begin position="762"/>
        <end position="800"/>
    </location>
</feature>
<keyword evidence="4 13" id="KW-0479">Metal-binding</keyword>
<accession>A0A9P8I664</accession>
<evidence type="ECO:0000313" key="18">
    <source>
        <dbReference type="EMBL" id="KAH0541317.1"/>
    </source>
</evidence>
<comment type="similarity">
    <text evidence="1">Belongs to the class-II aminoacyl-tRNA synthetase family.</text>
</comment>
<dbReference type="SUPFAM" id="SSF49599">
    <property type="entry name" value="TRAF domain-like"/>
    <property type="match status" value="2"/>
</dbReference>
<keyword evidence="8" id="KW-0067">ATP-binding</keyword>
<dbReference type="FunFam" id="3.40.50.800:FF:000005">
    <property type="entry name" value="bifunctional glutamate/proline--tRNA ligase"/>
    <property type="match status" value="1"/>
</dbReference>
<dbReference type="NCBIfam" id="TIGR00408">
    <property type="entry name" value="proS_fam_I"/>
    <property type="match status" value="1"/>
</dbReference>
<dbReference type="InterPro" id="IPR017449">
    <property type="entry name" value="Pro-tRNA_synth_II"/>
</dbReference>
<dbReference type="Proteomes" id="UP000698800">
    <property type="component" value="Unassembled WGS sequence"/>
</dbReference>
<name>A0A9P8I664_9PEZI</name>
<keyword evidence="3" id="KW-0436">Ligase</keyword>
<dbReference type="InterPro" id="IPR004499">
    <property type="entry name" value="Pro-tRNA-ligase_IIa_arc-type"/>
</dbReference>
<feature type="domain" description="TRAF-type" evidence="16">
    <location>
        <begin position="924"/>
        <end position="979"/>
    </location>
</feature>
<protein>
    <recommendedName>
        <fullName evidence="2">proline--tRNA ligase</fullName>
        <ecNumber evidence="2">6.1.1.15</ecNumber>
    </recommendedName>
    <alternativeName>
        <fullName evidence="11">Prolyl-tRNA synthetase</fullName>
    </alternativeName>
</protein>
<dbReference type="SUPFAM" id="SSF57850">
    <property type="entry name" value="RING/U-box"/>
    <property type="match status" value="1"/>
</dbReference>
<feature type="region of interest" description="Disordered" evidence="14">
    <location>
        <begin position="1136"/>
        <end position="1180"/>
    </location>
</feature>
<dbReference type="PROSITE" id="PS50145">
    <property type="entry name" value="ZF_TRAF"/>
    <property type="match status" value="2"/>
</dbReference>
<dbReference type="GO" id="GO:0005737">
    <property type="term" value="C:cytoplasm"/>
    <property type="evidence" value="ECO:0007669"/>
    <property type="project" value="InterPro"/>
</dbReference>
<feature type="compositionally biased region" description="Basic and acidic residues" evidence="14">
    <location>
        <begin position="1169"/>
        <end position="1180"/>
    </location>
</feature>
<dbReference type="InterPro" id="IPR033721">
    <property type="entry name" value="ProRS_core_arch_euk"/>
</dbReference>
<dbReference type="Pfam" id="PF09180">
    <property type="entry name" value="ProRS-C_1"/>
    <property type="match status" value="1"/>
</dbReference>
<evidence type="ECO:0000256" key="5">
    <source>
        <dbReference type="ARBA" id="ARBA00022741"/>
    </source>
</evidence>
<dbReference type="SUPFAM" id="SSF52954">
    <property type="entry name" value="Class II aaRS ABD-related"/>
    <property type="match status" value="1"/>
</dbReference>
<feature type="domain" description="Aminoacyl-transfer RNA synthetases class-II family profile" evidence="17">
    <location>
        <begin position="232"/>
        <end position="478"/>
    </location>
</feature>
<dbReference type="PRINTS" id="PR01046">
    <property type="entry name" value="TRNASYNTHPRO"/>
</dbReference>
<comment type="caution">
    <text evidence="18">The sequence shown here is derived from an EMBL/GenBank/DDBJ whole genome shotgun (WGS) entry which is preliminary data.</text>
</comment>
<dbReference type="CDD" id="cd00862">
    <property type="entry name" value="ProRS_anticodon_zinc"/>
    <property type="match status" value="1"/>
</dbReference>
<dbReference type="EMBL" id="JAGHQL010000082">
    <property type="protein sequence ID" value="KAH0541317.1"/>
    <property type="molecule type" value="Genomic_DNA"/>
</dbReference>
<dbReference type="InterPro" id="IPR001841">
    <property type="entry name" value="Znf_RING"/>
</dbReference>
<evidence type="ECO:0000256" key="4">
    <source>
        <dbReference type="ARBA" id="ARBA00022723"/>
    </source>
</evidence>
<evidence type="ECO:0000256" key="13">
    <source>
        <dbReference type="PROSITE-ProRule" id="PRU00207"/>
    </source>
</evidence>
<dbReference type="InterPro" id="IPR002314">
    <property type="entry name" value="aa-tRNA-synt_IIb"/>
</dbReference>
<dbReference type="SMART" id="SM00946">
    <property type="entry name" value="ProRS-C_1"/>
    <property type="match status" value="1"/>
</dbReference>
<dbReference type="InterPro" id="IPR004154">
    <property type="entry name" value="Anticodon-bd"/>
</dbReference>
<dbReference type="EC" id="6.1.1.15" evidence="2"/>
<dbReference type="SMART" id="SM00184">
    <property type="entry name" value="RING"/>
    <property type="match status" value="1"/>
</dbReference>
<dbReference type="FunFam" id="3.30.110.30:FF:000001">
    <property type="entry name" value="Bifunctional glutamate/proline--tRNA ligase"/>
    <property type="match status" value="1"/>
</dbReference>
<dbReference type="PROSITE" id="PS50089">
    <property type="entry name" value="ZF_RING_2"/>
    <property type="match status" value="1"/>
</dbReference>
<dbReference type="FunFam" id="3.30.930.10:FF:000007">
    <property type="entry name" value="Bifunctional glutamate/proline--tRNA ligase"/>
    <property type="match status" value="1"/>
</dbReference>
<evidence type="ECO:0000256" key="10">
    <source>
        <dbReference type="ARBA" id="ARBA00023146"/>
    </source>
</evidence>
<dbReference type="Pfam" id="PF00587">
    <property type="entry name" value="tRNA-synt_2b"/>
    <property type="match status" value="1"/>
</dbReference>
<dbReference type="CDD" id="cd00778">
    <property type="entry name" value="ProRS_core_arch_euk"/>
    <property type="match status" value="1"/>
</dbReference>
<dbReference type="GO" id="GO:0017101">
    <property type="term" value="C:aminoacyl-tRNA synthetase multienzyme complex"/>
    <property type="evidence" value="ECO:0007669"/>
    <property type="project" value="TreeGrafter"/>
</dbReference>
<evidence type="ECO:0000259" key="17">
    <source>
        <dbReference type="PROSITE" id="PS50862"/>
    </source>
</evidence>
<keyword evidence="5" id="KW-0547">Nucleotide-binding</keyword>
<feature type="domain" description="TRAF-type" evidence="16">
    <location>
        <begin position="852"/>
        <end position="899"/>
    </location>
</feature>
<keyword evidence="19" id="KW-1185">Reference proteome</keyword>
<evidence type="ECO:0000256" key="1">
    <source>
        <dbReference type="ARBA" id="ARBA00008226"/>
    </source>
</evidence>
<evidence type="ECO:0000256" key="14">
    <source>
        <dbReference type="SAM" id="MobiDB-lite"/>
    </source>
</evidence>
<dbReference type="InterPro" id="IPR017907">
    <property type="entry name" value="Znf_RING_CS"/>
</dbReference>
<evidence type="ECO:0000256" key="9">
    <source>
        <dbReference type="ARBA" id="ARBA00022917"/>
    </source>
</evidence>
<dbReference type="Gene3D" id="3.90.960.10">
    <property type="entry name" value="YbaK/aminoacyl-tRNA synthetase-associated domain"/>
    <property type="match status" value="1"/>
</dbReference>
<proteinExistence type="inferred from homology"/>
<dbReference type="GO" id="GO:0005524">
    <property type="term" value="F:ATP binding"/>
    <property type="evidence" value="ECO:0007669"/>
    <property type="project" value="UniProtKB-KW"/>
</dbReference>
<dbReference type="AlphaFoldDB" id="A0A9P8I664"/>
<dbReference type="InterPro" id="IPR001293">
    <property type="entry name" value="Znf_TRAF"/>
</dbReference>
<sequence length="1180" mass="130496">MTTSGNKITHSAVANSSEWCQELEKASGLPASYVLSKTLVFKPKTAKSQTATLIVVFALETTQTSSSVVAKAANAKDARLATPDAIETALGVAPADVSALTVTKSNATTVQVVLDQKIAEEKEPIAIHPSKSSETIFMAGGDIKAYLETTGVRLTIHDFSAGVVAEASKSEAKKVVTKTPKKDSKIEGAALIGIDIDKELDFSGWYQQVLTKGDMLEYYDVSGCYILKPWSYSIWETIQRWFDARIKAMGVENCYFPMFVSSKVLEREKDHIEGFAPEVAWVTKAGKTDLEEPIAIRPTSETVMYPYYAKWIRSHRDLPLKLNQWNSVVRWEFKHPQPFLRTREFLWQEGHTAHLTPDAANEEVLQILEYYAGVYEELLAVPVIRGRKTDKEKFAGGLFTTTVEGYIPTTGRGIQGATSHCLGQNFSKMFGITVEDPTAKEGEKKEPVFVWQNSWGLSTRVIGVMTMIHGDNKGLVLPPRVAQYNVVIVPVGINVKSTEEERQQLYKAVENIAATLEKTGVRAKVDNRDVYSPGWKFNNWELKGVPLRLEYGPGESKGNFITTARRDTGVKGKIPIPEIAEKVPALLETIQKDLYTKADKAFKSHVKKVTDWNDFVPALNDKNIVLIPHCLTEECEDEIKERSARKDDAEESSEDARAPSMGAKSLCIPFDQPEGIVEGKTKCTNCDRFADSWCLFGLSVHRSMDVANLLQHDNGSSTEPAPVRRPHESRSDESLWEIQHRKIVVDLRALTYISAVDDNLNCPICQCPFVRPVMTKCDHIFCGDCLNTALKTSLTCPIDRGALSLEADTPEFLLDPDIRGEQDIGLLRGLRRGGSVMEVPNAILNMVDELRVKCPNSAVGCKVETSRCNVQRHVNKDCGYVEVPCSFEGCSLKIRRKDLGPRCLHEVVTCDACETDMMEVDLKAHRAICPKLSLACPHCAAEILRCHLYNHVSECPEASISCAGASLGCSYGSKRKQMQAHSSTCPYVIFGPFLKSQNDRMRALEDENKLLKRKIDLLYPTGIIAVQENNDQDVQSSFSNLPANPNILEPPLFDLLGSTHPDLPPFSSPTHHLLSLHESLRTEVDHLAANLSDLEAKQSMMLMNESLRTNEELAGIRAAIGAIRMQVQWLMSQRLQSSHQAARPNGVAGPSRGGPTGGSSSASASGARRLSDTTRQDVKL</sequence>
<dbReference type="InterPro" id="IPR013083">
    <property type="entry name" value="Znf_RING/FYVE/PHD"/>
</dbReference>
<evidence type="ECO:0000256" key="7">
    <source>
        <dbReference type="ARBA" id="ARBA00022833"/>
    </source>
</evidence>
<dbReference type="Gene3D" id="3.30.40.10">
    <property type="entry name" value="Zinc/RING finger domain, C3HC4 (zinc finger)"/>
    <property type="match status" value="3"/>
</dbReference>
<evidence type="ECO:0000256" key="8">
    <source>
        <dbReference type="ARBA" id="ARBA00022840"/>
    </source>
</evidence>
<dbReference type="Gene3D" id="3.30.110.30">
    <property type="entry name" value="C-terminal domain of ProRS"/>
    <property type="match status" value="1"/>
</dbReference>
<dbReference type="Pfam" id="PF02176">
    <property type="entry name" value="zf-TRAF"/>
    <property type="match status" value="2"/>
</dbReference>
<dbReference type="InterPro" id="IPR007214">
    <property type="entry name" value="YbaK/aa-tRNA-synth-assoc-dom"/>
</dbReference>
<feature type="region of interest" description="Disordered" evidence="14">
    <location>
        <begin position="641"/>
        <end position="660"/>
    </location>
</feature>
<reference evidence="18" key="1">
    <citation type="submission" date="2021-03" db="EMBL/GenBank/DDBJ databases">
        <title>Comparative genomics and phylogenomic investigation of the class Geoglossomycetes provide insights into ecological specialization and systematics.</title>
        <authorList>
            <person name="Melie T."/>
            <person name="Pirro S."/>
            <person name="Miller A.N."/>
            <person name="Quandt A."/>
        </authorList>
    </citation>
    <scope>NUCLEOTIDE SEQUENCE</scope>
    <source>
        <strain evidence="18">GBOQ0MN5Z8</strain>
    </source>
</reference>
<evidence type="ECO:0000313" key="19">
    <source>
        <dbReference type="Proteomes" id="UP000698800"/>
    </source>
</evidence>
<feature type="region of interest" description="Disordered" evidence="14">
    <location>
        <begin position="711"/>
        <end position="730"/>
    </location>
</feature>
<keyword evidence="6 13" id="KW-0863">Zinc-finger</keyword>
<dbReference type="SUPFAM" id="SSF55826">
    <property type="entry name" value="YbaK/ProRS associated domain"/>
    <property type="match status" value="1"/>
</dbReference>
<keyword evidence="9" id="KW-0648">Protein biosynthesis</keyword>
<organism evidence="18 19">
    <name type="scientific">Glutinoglossum americanum</name>
    <dbReference type="NCBI Taxonomy" id="1670608"/>
    <lineage>
        <taxon>Eukaryota</taxon>
        <taxon>Fungi</taxon>
        <taxon>Dikarya</taxon>
        <taxon>Ascomycota</taxon>
        <taxon>Pezizomycotina</taxon>
        <taxon>Geoglossomycetes</taxon>
        <taxon>Geoglossales</taxon>
        <taxon>Geoglossaceae</taxon>
        <taxon>Glutinoglossum</taxon>
    </lineage>
</organism>
<feature type="compositionally biased region" description="Low complexity" evidence="14">
    <location>
        <begin position="1158"/>
        <end position="1168"/>
    </location>
</feature>
<dbReference type="OrthoDB" id="1350766at2759"/>
<dbReference type="InterPro" id="IPR036754">
    <property type="entry name" value="YbaK/aa-tRNA-synt-asso_dom_sf"/>
</dbReference>
<dbReference type="InterPro" id="IPR006195">
    <property type="entry name" value="aa-tRNA-synth_II"/>
</dbReference>
<dbReference type="GO" id="GO:0002161">
    <property type="term" value="F:aminoacyl-tRNA deacylase activity"/>
    <property type="evidence" value="ECO:0007669"/>
    <property type="project" value="InterPro"/>
</dbReference>
<dbReference type="PANTHER" id="PTHR43382:SF2">
    <property type="entry name" value="BIFUNCTIONAL GLUTAMATE_PROLINE--TRNA LIGASE"/>
    <property type="match status" value="1"/>
</dbReference>
<dbReference type="InterPro" id="IPR002316">
    <property type="entry name" value="Pro-tRNA-ligase_IIa"/>
</dbReference>
<keyword evidence="10" id="KW-0030">Aminoacyl-tRNA synthetase</keyword>
<keyword evidence="7 13" id="KW-0862">Zinc</keyword>
<dbReference type="HAMAP" id="MF_01571">
    <property type="entry name" value="Pro_tRNA_synth_type3"/>
    <property type="match status" value="1"/>
</dbReference>
<comment type="catalytic activity">
    <reaction evidence="12">
        <text>tRNA(Pro) + L-proline + ATP = L-prolyl-tRNA(Pro) + AMP + diphosphate</text>
        <dbReference type="Rhea" id="RHEA:14305"/>
        <dbReference type="Rhea" id="RHEA-COMP:9700"/>
        <dbReference type="Rhea" id="RHEA-COMP:9702"/>
        <dbReference type="ChEBI" id="CHEBI:30616"/>
        <dbReference type="ChEBI" id="CHEBI:33019"/>
        <dbReference type="ChEBI" id="CHEBI:60039"/>
        <dbReference type="ChEBI" id="CHEBI:78442"/>
        <dbReference type="ChEBI" id="CHEBI:78532"/>
        <dbReference type="ChEBI" id="CHEBI:456215"/>
        <dbReference type="EC" id="6.1.1.15"/>
    </reaction>
</comment>
<dbReference type="SUPFAM" id="SSF64586">
    <property type="entry name" value="C-terminal domain of ProRS"/>
    <property type="match status" value="1"/>
</dbReference>
<dbReference type="InterPro" id="IPR036621">
    <property type="entry name" value="Anticodon-bd_dom_sf"/>
</dbReference>
<evidence type="ECO:0000259" key="16">
    <source>
        <dbReference type="PROSITE" id="PS50145"/>
    </source>
</evidence>